<dbReference type="InterPro" id="IPR029056">
    <property type="entry name" value="Ribokinase-like"/>
</dbReference>
<evidence type="ECO:0008006" key="2">
    <source>
        <dbReference type="Google" id="ProtNLM"/>
    </source>
</evidence>
<accession>X1J8Q3</accession>
<comment type="caution">
    <text evidence="1">The sequence shown here is derived from an EMBL/GenBank/DDBJ whole genome shotgun (WGS) entry which is preliminary data.</text>
</comment>
<proteinExistence type="predicted"/>
<protein>
    <recommendedName>
        <fullName evidence="2">Uroporphyrinogen decarboxylase (URO-D) domain-containing protein</fullName>
    </recommendedName>
</protein>
<name>X1J8Q3_9ZZZZ</name>
<gene>
    <name evidence="1" type="ORF">S03H2_67772</name>
</gene>
<feature type="non-terminal residue" evidence="1">
    <location>
        <position position="45"/>
    </location>
</feature>
<dbReference type="Gene3D" id="3.40.1190.20">
    <property type="match status" value="1"/>
</dbReference>
<sequence length="45" mass="5183">MKRGDLNWKRIFKEEGAQWFHTGGIYAALSETTPEVIIEAMEEAK</sequence>
<organism evidence="1">
    <name type="scientific">marine sediment metagenome</name>
    <dbReference type="NCBI Taxonomy" id="412755"/>
    <lineage>
        <taxon>unclassified sequences</taxon>
        <taxon>metagenomes</taxon>
        <taxon>ecological metagenomes</taxon>
    </lineage>
</organism>
<evidence type="ECO:0000313" key="1">
    <source>
        <dbReference type="EMBL" id="GAH77885.1"/>
    </source>
</evidence>
<reference evidence="1" key="1">
    <citation type="journal article" date="2014" name="Front. Microbiol.">
        <title>High frequency of phylogenetically diverse reductive dehalogenase-homologous genes in deep subseafloor sedimentary metagenomes.</title>
        <authorList>
            <person name="Kawai M."/>
            <person name="Futagami T."/>
            <person name="Toyoda A."/>
            <person name="Takaki Y."/>
            <person name="Nishi S."/>
            <person name="Hori S."/>
            <person name="Arai W."/>
            <person name="Tsubouchi T."/>
            <person name="Morono Y."/>
            <person name="Uchiyama I."/>
            <person name="Ito T."/>
            <person name="Fujiyama A."/>
            <person name="Inagaki F."/>
            <person name="Takami H."/>
        </authorList>
    </citation>
    <scope>NUCLEOTIDE SEQUENCE</scope>
    <source>
        <strain evidence="1">Expedition CK06-06</strain>
    </source>
</reference>
<dbReference type="EMBL" id="BARU01044439">
    <property type="protein sequence ID" value="GAH77885.1"/>
    <property type="molecule type" value="Genomic_DNA"/>
</dbReference>
<dbReference type="AlphaFoldDB" id="X1J8Q3"/>